<evidence type="ECO:0000313" key="2">
    <source>
        <dbReference type="Proteomes" id="UP001151518"/>
    </source>
</evidence>
<gene>
    <name evidence="1" type="ORF">GGI25_002642</name>
</gene>
<proteinExistence type="predicted"/>
<evidence type="ECO:0000313" key="1">
    <source>
        <dbReference type="EMBL" id="KAJ2678138.1"/>
    </source>
</evidence>
<evidence type="ECO:0008006" key="3">
    <source>
        <dbReference type="Google" id="ProtNLM"/>
    </source>
</evidence>
<accession>A0A9W8G3N5</accession>
<dbReference type="Proteomes" id="UP001151518">
    <property type="component" value="Unassembled WGS sequence"/>
</dbReference>
<name>A0A9W8G3N5_9FUNG</name>
<reference evidence="1" key="1">
    <citation type="submission" date="2022-07" db="EMBL/GenBank/DDBJ databases">
        <title>Phylogenomic reconstructions and comparative analyses of Kickxellomycotina fungi.</title>
        <authorList>
            <person name="Reynolds N.K."/>
            <person name="Stajich J.E."/>
            <person name="Barry K."/>
            <person name="Grigoriev I.V."/>
            <person name="Crous P."/>
            <person name="Smith M.E."/>
        </authorList>
    </citation>
    <scope>NUCLEOTIDE SEQUENCE</scope>
    <source>
        <strain evidence="1">NRRL 3115</strain>
    </source>
</reference>
<dbReference type="EMBL" id="JANBTW010000024">
    <property type="protein sequence ID" value="KAJ2678138.1"/>
    <property type="molecule type" value="Genomic_DNA"/>
</dbReference>
<dbReference type="InterPro" id="IPR035979">
    <property type="entry name" value="RBD_domain_sf"/>
</dbReference>
<protein>
    <recommendedName>
        <fullName evidence="3">RRM domain-containing protein</fullName>
    </recommendedName>
</protein>
<dbReference type="SUPFAM" id="SSF54928">
    <property type="entry name" value="RNA-binding domain, RBD"/>
    <property type="match status" value="1"/>
</dbReference>
<dbReference type="OrthoDB" id="5541797at2759"/>
<sequence>MFFHRSLQMRLTNVFRDWNKSCVSMLLPCQPAAMQCRALTYSKDSKSKDEKHIDPVEHRRNIRQTLGSRQRRSVASDISTAPTNIVRLSNLPLHTTPADIRYALASKSFASRINFLMFEYDYNLRPLNSCRVTLFNTQDASDFLIRTNRIIFAGNRVRADFVNKSTIPNKTRDKYVGNALGRLVFLYGYPPHMNQHQIRDYYRQYDLVDTTLPGVQPAPQQGQTFLCRRGAFILQFSTTLEAHRFVRDVQNSEYVYKDVGNKNDRVEGETSAFQAGNAAEDGTKQRKCIIRAILLH</sequence>
<comment type="caution">
    <text evidence="1">The sequence shown here is derived from an EMBL/GenBank/DDBJ whole genome shotgun (WGS) entry which is preliminary data.</text>
</comment>
<organism evidence="1 2">
    <name type="scientific">Coemansia spiralis</name>
    <dbReference type="NCBI Taxonomy" id="417178"/>
    <lineage>
        <taxon>Eukaryota</taxon>
        <taxon>Fungi</taxon>
        <taxon>Fungi incertae sedis</taxon>
        <taxon>Zoopagomycota</taxon>
        <taxon>Kickxellomycotina</taxon>
        <taxon>Kickxellomycetes</taxon>
        <taxon>Kickxellales</taxon>
        <taxon>Kickxellaceae</taxon>
        <taxon>Coemansia</taxon>
    </lineage>
</organism>
<dbReference type="AlphaFoldDB" id="A0A9W8G3N5"/>
<dbReference type="GO" id="GO:0003676">
    <property type="term" value="F:nucleic acid binding"/>
    <property type="evidence" value="ECO:0007669"/>
    <property type="project" value="InterPro"/>
</dbReference>